<gene>
    <name evidence="8" type="ORF">DFR37_104190</name>
</gene>
<evidence type="ECO:0000313" key="8">
    <source>
        <dbReference type="EMBL" id="RBP40093.1"/>
    </source>
</evidence>
<evidence type="ECO:0000256" key="5">
    <source>
        <dbReference type="ARBA" id="ARBA00022989"/>
    </source>
</evidence>
<name>A0A366HCL7_9BURK</name>
<keyword evidence="5 7" id="KW-1133">Transmembrane helix</keyword>
<dbReference type="PANTHER" id="PTHR33452:SF4">
    <property type="entry name" value="BLL4328 PROTEIN"/>
    <property type="match status" value="1"/>
</dbReference>
<feature type="transmembrane region" description="Helical" evidence="7">
    <location>
        <begin position="49"/>
        <end position="70"/>
    </location>
</feature>
<dbReference type="EMBL" id="QNRQ01000004">
    <property type="protein sequence ID" value="RBP40093.1"/>
    <property type="molecule type" value="Genomic_DNA"/>
</dbReference>
<dbReference type="PANTHER" id="PTHR33452">
    <property type="entry name" value="OXIDOREDUCTASE CATD-RELATED"/>
    <property type="match status" value="1"/>
</dbReference>
<comment type="similarity">
    <text evidence="2">Belongs to the DoxX family.</text>
</comment>
<dbReference type="InterPro" id="IPR051907">
    <property type="entry name" value="DoxX-like_oxidoreductase"/>
</dbReference>
<keyword evidence="9" id="KW-1185">Reference proteome</keyword>
<evidence type="ECO:0000256" key="3">
    <source>
        <dbReference type="ARBA" id="ARBA00022475"/>
    </source>
</evidence>
<evidence type="ECO:0000256" key="2">
    <source>
        <dbReference type="ARBA" id="ARBA00006679"/>
    </source>
</evidence>
<reference evidence="8 9" key="1">
    <citation type="submission" date="2018-06" db="EMBL/GenBank/DDBJ databases">
        <title>Genomic Encyclopedia of Type Strains, Phase IV (KMG-IV): sequencing the most valuable type-strain genomes for metagenomic binning, comparative biology and taxonomic classification.</title>
        <authorList>
            <person name="Goeker M."/>
        </authorList>
    </citation>
    <scope>NUCLEOTIDE SEQUENCE [LARGE SCALE GENOMIC DNA]</scope>
    <source>
        <strain evidence="8 9">DSM 25520</strain>
    </source>
</reference>
<evidence type="ECO:0000256" key="4">
    <source>
        <dbReference type="ARBA" id="ARBA00022692"/>
    </source>
</evidence>
<keyword evidence="4 7" id="KW-0812">Transmembrane</keyword>
<feature type="transmembrane region" description="Helical" evidence="7">
    <location>
        <begin position="107"/>
        <end position="127"/>
    </location>
</feature>
<evidence type="ECO:0000256" key="7">
    <source>
        <dbReference type="SAM" id="Phobius"/>
    </source>
</evidence>
<evidence type="ECO:0000256" key="1">
    <source>
        <dbReference type="ARBA" id="ARBA00004651"/>
    </source>
</evidence>
<evidence type="ECO:0000313" key="9">
    <source>
        <dbReference type="Proteomes" id="UP000253628"/>
    </source>
</evidence>
<comment type="caution">
    <text evidence="8">The sequence shown here is derived from an EMBL/GenBank/DDBJ whole genome shotgun (WGS) entry which is preliminary data.</text>
</comment>
<keyword evidence="3" id="KW-1003">Cell membrane</keyword>
<dbReference type="Proteomes" id="UP000253628">
    <property type="component" value="Unassembled WGS sequence"/>
</dbReference>
<dbReference type="InterPro" id="IPR032808">
    <property type="entry name" value="DoxX"/>
</dbReference>
<evidence type="ECO:0000256" key="6">
    <source>
        <dbReference type="ARBA" id="ARBA00023136"/>
    </source>
</evidence>
<dbReference type="Pfam" id="PF07681">
    <property type="entry name" value="DoxX"/>
    <property type="match status" value="1"/>
</dbReference>
<proteinExistence type="inferred from homology"/>
<comment type="subcellular location">
    <subcellularLocation>
        <location evidence="1">Cell membrane</location>
        <topology evidence="1">Multi-pass membrane protein</topology>
    </subcellularLocation>
</comment>
<accession>A0A366HCL7</accession>
<keyword evidence="6 7" id="KW-0472">Membrane</keyword>
<dbReference type="RefSeq" id="WP_113933054.1">
    <property type="nucleotide sequence ID" value="NZ_JACCEU010000005.1"/>
</dbReference>
<dbReference type="GO" id="GO:0005886">
    <property type="term" value="C:plasma membrane"/>
    <property type="evidence" value="ECO:0007669"/>
    <property type="project" value="UniProtKB-SubCell"/>
</dbReference>
<organism evidence="8 9">
    <name type="scientific">Eoetvoesiella caeni</name>
    <dbReference type="NCBI Taxonomy" id="645616"/>
    <lineage>
        <taxon>Bacteria</taxon>
        <taxon>Pseudomonadati</taxon>
        <taxon>Pseudomonadota</taxon>
        <taxon>Betaproteobacteria</taxon>
        <taxon>Burkholderiales</taxon>
        <taxon>Alcaligenaceae</taxon>
        <taxon>Eoetvoesiella</taxon>
    </lineage>
</organism>
<protein>
    <submittedName>
        <fullName evidence="8">Putative oxidoreductase</fullName>
    </submittedName>
</protein>
<dbReference type="OrthoDB" id="346004at2"/>
<dbReference type="AlphaFoldDB" id="A0A366HCL7"/>
<feature type="transmembrane region" description="Helical" evidence="7">
    <location>
        <begin position="82"/>
        <end position="101"/>
    </location>
</feature>
<sequence>MNNACTTWTPRVLALLRIATGYLLIWHGLAKLFHVPHVAMFDNLQLFSLLGVAGIIELVVGALLIVGLFTRPAAFIGSGFAAAAYFIGHVAATGIFFLPMLNRGETPFLLCFVMFYIVFAGPGVCSLDNLRKKQA</sequence>
<feature type="transmembrane region" description="Helical" evidence="7">
    <location>
        <begin position="12"/>
        <end position="29"/>
    </location>
</feature>